<organism evidence="7 8">
    <name type="scientific">Runella salmonicolor</name>
    <dbReference type="NCBI Taxonomy" id="2950278"/>
    <lineage>
        <taxon>Bacteria</taxon>
        <taxon>Pseudomonadati</taxon>
        <taxon>Bacteroidota</taxon>
        <taxon>Cytophagia</taxon>
        <taxon>Cytophagales</taxon>
        <taxon>Spirosomataceae</taxon>
        <taxon>Runella</taxon>
    </lineage>
</organism>
<dbReference type="PANTHER" id="PTHR38039">
    <property type="entry name" value="TOXIN YOEB"/>
    <property type="match status" value="1"/>
</dbReference>
<keyword evidence="5" id="KW-0378">Hydrolase</keyword>
<keyword evidence="2" id="KW-1277">Toxin-antitoxin system</keyword>
<evidence type="ECO:0000256" key="3">
    <source>
        <dbReference type="ARBA" id="ARBA00022722"/>
    </source>
</evidence>
<dbReference type="RefSeq" id="WP_253526972.1">
    <property type="nucleotide sequence ID" value="NZ_JAMZEL010000003.1"/>
</dbReference>
<keyword evidence="3" id="KW-0540">Nuclease</keyword>
<comment type="similarity">
    <text evidence="1">Belongs to the YoeB family.</text>
</comment>
<evidence type="ECO:0000256" key="2">
    <source>
        <dbReference type="ARBA" id="ARBA00022649"/>
    </source>
</evidence>
<name>A0ABT1FQD1_9BACT</name>
<evidence type="ECO:0000256" key="4">
    <source>
        <dbReference type="ARBA" id="ARBA00022759"/>
    </source>
</evidence>
<dbReference type="Pfam" id="PF06769">
    <property type="entry name" value="YoeB_toxin"/>
    <property type="match status" value="1"/>
</dbReference>
<dbReference type="InterPro" id="IPR035093">
    <property type="entry name" value="RelE/ParE_toxin_dom_sf"/>
</dbReference>
<evidence type="ECO:0000256" key="1">
    <source>
        <dbReference type="ARBA" id="ARBA00008172"/>
    </source>
</evidence>
<comment type="caution">
    <text evidence="7">The sequence shown here is derived from an EMBL/GenBank/DDBJ whole genome shotgun (WGS) entry which is preliminary data.</text>
</comment>
<dbReference type="SUPFAM" id="SSF143011">
    <property type="entry name" value="RelE-like"/>
    <property type="match status" value="1"/>
</dbReference>
<evidence type="ECO:0000313" key="7">
    <source>
        <dbReference type="EMBL" id="MCP1382712.1"/>
    </source>
</evidence>
<dbReference type="NCBIfam" id="TIGR02116">
    <property type="entry name" value="toxin_Txe_YoeB"/>
    <property type="match status" value="1"/>
</dbReference>
<protein>
    <recommendedName>
        <fullName evidence="6">Putative mRNA interferase YoeB</fullName>
    </recommendedName>
</protein>
<dbReference type="EMBL" id="JAMZEL010000003">
    <property type="protein sequence ID" value="MCP1382712.1"/>
    <property type="molecule type" value="Genomic_DNA"/>
</dbReference>
<gene>
    <name evidence="7" type="ORF">NCI00_09775</name>
</gene>
<proteinExistence type="inferred from homology"/>
<dbReference type="InterPro" id="IPR009614">
    <property type="entry name" value="YoeB_toxin"/>
</dbReference>
<sequence>MNSSRNILFEPKAFEEFIEWAAEDKKVFFKIAELIEEIRRTPFEGRGKPEPLKHGLKGYFSRRITDKHRLIYMVSDQTITFIAFKNHYGDK</sequence>
<accession>A0ABT1FQD1</accession>
<evidence type="ECO:0000256" key="5">
    <source>
        <dbReference type="ARBA" id="ARBA00022801"/>
    </source>
</evidence>
<dbReference type="Gene3D" id="3.30.2310.20">
    <property type="entry name" value="RelE-like"/>
    <property type="match status" value="1"/>
</dbReference>
<evidence type="ECO:0000256" key="6">
    <source>
        <dbReference type="ARBA" id="ARBA00030388"/>
    </source>
</evidence>
<keyword evidence="8" id="KW-1185">Reference proteome</keyword>
<reference evidence="7 8" key="1">
    <citation type="submission" date="2022-06" db="EMBL/GenBank/DDBJ databases">
        <title>Runella sp. S5 genome sequencing.</title>
        <authorList>
            <person name="Park S."/>
        </authorList>
    </citation>
    <scope>NUCLEOTIDE SEQUENCE [LARGE SCALE GENOMIC DNA]</scope>
    <source>
        <strain evidence="7 8">S5</strain>
    </source>
</reference>
<evidence type="ECO:0000313" key="8">
    <source>
        <dbReference type="Proteomes" id="UP001204772"/>
    </source>
</evidence>
<dbReference type="Proteomes" id="UP001204772">
    <property type="component" value="Unassembled WGS sequence"/>
</dbReference>
<keyword evidence="4" id="KW-0255">Endonuclease</keyword>
<dbReference type="PANTHER" id="PTHR38039:SF1">
    <property type="entry name" value="TOXIN YOEB"/>
    <property type="match status" value="1"/>
</dbReference>